<name>A0A0E9SFS6_ANGAN</name>
<organism evidence="1">
    <name type="scientific">Anguilla anguilla</name>
    <name type="common">European freshwater eel</name>
    <name type="synonym">Muraena anguilla</name>
    <dbReference type="NCBI Taxonomy" id="7936"/>
    <lineage>
        <taxon>Eukaryota</taxon>
        <taxon>Metazoa</taxon>
        <taxon>Chordata</taxon>
        <taxon>Craniata</taxon>
        <taxon>Vertebrata</taxon>
        <taxon>Euteleostomi</taxon>
        <taxon>Actinopterygii</taxon>
        <taxon>Neopterygii</taxon>
        <taxon>Teleostei</taxon>
        <taxon>Anguilliformes</taxon>
        <taxon>Anguillidae</taxon>
        <taxon>Anguilla</taxon>
    </lineage>
</organism>
<sequence length="42" mass="4784">MRRLKSLSGVPWCGRTECDRAAFKVKVNRDKQCNARTDSNSV</sequence>
<evidence type="ECO:0000313" key="1">
    <source>
        <dbReference type="EMBL" id="JAH40146.1"/>
    </source>
</evidence>
<reference evidence="1" key="2">
    <citation type="journal article" date="2015" name="Fish Shellfish Immunol.">
        <title>Early steps in the European eel (Anguilla anguilla)-Vibrio vulnificus interaction in the gills: Role of the RtxA13 toxin.</title>
        <authorList>
            <person name="Callol A."/>
            <person name="Pajuelo D."/>
            <person name="Ebbesson L."/>
            <person name="Teles M."/>
            <person name="MacKenzie S."/>
            <person name="Amaro C."/>
        </authorList>
    </citation>
    <scope>NUCLEOTIDE SEQUENCE</scope>
</reference>
<dbReference type="EMBL" id="GBXM01068431">
    <property type="protein sequence ID" value="JAH40146.1"/>
    <property type="molecule type" value="Transcribed_RNA"/>
</dbReference>
<reference evidence="1" key="1">
    <citation type="submission" date="2014-11" db="EMBL/GenBank/DDBJ databases">
        <authorList>
            <person name="Amaro Gonzalez C."/>
        </authorList>
    </citation>
    <scope>NUCLEOTIDE SEQUENCE</scope>
</reference>
<proteinExistence type="predicted"/>
<accession>A0A0E9SFS6</accession>
<dbReference type="AlphaFoldDB" id="A0A0E9SFS6"/>
<protein>
    <submittedName>
        <fullName evidence="1">Uncharacterized protein</fullName>
    </submittedName>
</protein>